<proteinExistence type="predicted"/>
<evidence type="ECO:0000313" key="2">
    <source>
        <dbReference type="EMBL" id="CAL0300960.1"/>
    </source>
</evidence>
<keyword evidence="3" id="KW-1185">Reference proteome</keyword>
<reference evidence="2 3" key="1">
    <citation type="submission" date="2024-03" db="EMBL/GenBank/DDBJ databases">
        <authorList>
            <person name="Martinez-Hernandez J."/>
        </authorList>
    </citation>
    <scope>NUCLEOTIDE SEQUENCE [LARGE SCALE GENOMIC DNA]</scope>
</reference>
<evidence type="ECO:0000313" key="3">
    <source>
        <dbReference type="Proteomes" id="UP001497480"/>
    </source>
</evidence>
<sequence>MALNIRCLRNLLADLEGEEAPQRSNMYGTNHGTKDSFNNYGLGNQSLIGANINNGDNAGNHYNRYSYDNHGGNSINNSGTFNGNGNGGNVAGNFDGSTRNYR</sequence>
<dbReference type="AlphaFoldDB" id="A0AAV1VVH2"/>
<evidence type="ECO:0000256" key="1">
    <source>
        <dbReference type="SAM" id="MobiDB-lite"/>
    </source>
</evidence>
<comment type="caution">
    <text evidence="2">The sequence shown here is derived from an EMBL/GenBank/DDBJ whole genome shotgun (WGS) entry which is preliminary data.</text>
</comment>
<name>A0AAV1VVH2_LUPLU</name>
<dbReference type="Proteomes" id="UP001497480">
    <property type="component" value="Unassembled WGS sequence"/>
</dbReference>
<protein>
    <submittedName>
        <fullName evidence="2">Uncharacterized protein</fullName>
    </submittedName>
</protein>
<organism evidence="2 3">
    <name type="scientific">Lupinus luteus</name>
    <name type="common">European yellow lupine</name>
    <dbReference type="NCBI Taxonomy" id="3873"/>
    <lineage>
        <taxon>Eukaryota</taxon>
        <taxon>Viridiplantae</taxon>
        <taxon>Streptophyta</taxon>
        <taxon>Embryophyta</taxon>
        <taxon>Tracheophyta</taxon>
        <taxon>Spermatophyta</taxon>
        <taxon>Magnoliopsida</taxon>
        <taxon>eudicotyledons</taxon>
        <taxon>Gunneridae</taxon>
        <taxon>Pentapetalae</taxon>
        <taxon>rosids</taxon>
        <taxon>fabids</taxon>
        <taxon>Fabales</taxon>
        <taxon>Fabaceae</taxon>
        <taxon>Papilionoideae</taxon>
        <taxon>50 kb inversion clade</taxon>
        <taxon>genistoids sensu lato</taxon>
        <taxon>core genistoids</taxon>
        <taxon>Genisteae</taxon>
        <taxon>Lupinus</taxon>
    </lineage>
</organism>
<dbReference type="EMBL" id="CAXHTB010000002">
    <property type="protein sequence ID" value="CAL0300960.1"/>
    <property type="molecule type" value="Genomic_DNA"/>
</dbReference>
<gene>
    <name evidence="2" type="ORF">LLUT_LOCUS2020</name>
</gene>
<feature type="region of interest" description="Disordered" evidence="1">
    <location>
        <begin position="78"/>
        <end position="102"/>
    </location>
</feature>
<accession>A0AAV1VVH2</accession>